<dbReference type="OMA" id="ALPAMMH"/>
<dbReference type="RefSeq" id="XP_015662888.1">
    <property type="nucleotide sequence ID" value="XM_015799410.1"/>
</dbReference>
<dbReference type="PANTHER" id="PTHR13593:SF113">
    <property type="entry name" value="SI:DKEY-266F7.9"/>
    <property type="match status" value="1"/>
</dbReference>
<proteinExistence type="predicted"/>
<dbReference type="GO" id="GO:0006629">
    <property type="term" value="P:lipid metabolic process"/>
    <property type="evidence" value="ECO:0007669"/>
    <property type="project" value="InterPro"/>
</dbReference>
<feature type="transmembrane region" description="Helical" evidence="1">
    <location>
        <begin position="68"/>
        <end position="86"/>
    </location>
</feature>
<dbReference type="RefSeq" id="XP_015662887.1">
    <property type="nucleotide sequence ID" value="XM_015799409.1"/>
</dbReference>
<gene>
    <name evidence="3" type="ORF">ABB37_02415</name>
</gene>
<evidence type="ECO:0000313" key="3">
    <source>
        <dbReference type="EMBL" id="KPA84449.1"/>
    </source>
</evidence>
<dbReference type="EMBL" id="LGTL01000003">
    <property type="protein sequence ID" value="KPA84449.1"/>
    <property type="molecule type" value="Genomic_DNA"/>
</dbReference>
<protein>
    <submittedName>
        <fullName evidence="3">Putative variant-surface-glycoprotein phospholipase C</fullName>
    </submittedName>
</protein>
<organism evidence="3 4">
    <name type="scientific">Leptomonas pyrrhocoris</name>
    <name type="common">Firebug parasite</name>
    <dbReference type="NCBI Taxonomy" id="157538"/>
    <lineage>
        <taxon>Eukaryota</taxon>
        <taxon>Discoba</taxon>
        <taxon>Euglenozoa</taxon>
        <taxon>Kinetoplastea</taxon>
        <taxon>Metakinetoplastina</taxon>
        <taxon>Trypanosomatida</taxon>
        <taxon>Trypanosomatidae</taxon>
        <taxon>Leishmaniinae</taxon>
        <taxon>Leptomonas</taxon>
    </lineage>
</organism>
<dbReference type="SMART" id="SM00148">
    <property type="entry name" value="PLCXc"/>
    <property type="match status" value="1"/>
</dbReference>
<feature type="domain" description="Phosphatidylinositol-specific phospholipase C X" evidence="2">
    <location>
        <begin position="28"/>
        <end position="208"/>
    </location>
</feature>
<dbReference type="SUPFAM" id="SSF51695">
    <property type="entry name" value="PLC-like phosphodiesterases"/>
    <property type="match status" value="1"/>
</dbReference>
<evidence type="ECO:0000313" key="4">
    <source>
        <dbReference type="Proteomes" id="UP000037923"/>
    </source>
</evidence>
<keyword evidence="1" id="KW-1133">Transmembrane helix</keyword>
<dbReference type="EMBL" id="LGTL01000003">
    <property type="protein sequence ID" value="KPA84448.1"/>
    <property type="molecule type" value="Genomic_DNA"/>
</dbReference>
<keyword evidence="4" id="KW-1185">Reference proteome</keyword>
<name>A0A0M9G878_LEPPY</name>
<dbReference type="GeneID" id="26902710"/>
<evidence type="ECO:0000256" key="1">
    <source>
        <dbReference type="SAM" id="Phobius"/>
    </source>
</evidence>
<dbReference type="InterPro" id="IPR051057">
    <property type="entry name" value="PI-PLC_domain"/>
</dbReference>
<keyword evidence="1" id="KW-0472">Membrane</keyword>
<dbReference type="InterPro" id="IPR000909">
    <property type="entry name" value="PLipase_C_PInositol-sp_X_dom"/>
</dbReference>
<comment type="caution">
    <text evidence="3">The sequence shown here is derived from an EMBL/GenBank/DDBJ whole genome shotgun (WGS) entry which is preliminary data.</text>
</comment>
<dbReference type="AlphaFoldDB" id="A0A0M9G878"/>
<reference evidence="3 4" key="1">
    <citation type="submission" date="2015-07" db="EMBL/GenBank/DDBJ databases">
        <title>High-quality genome of monoxenous trypanosomatid Leptomonas pyrrhocoris.</title>
        <authorList>
            <person name="Flegontov P."/>
            <person name="Butenko A."/>
            <person name="Firsov S."/>
            <person name="Vlcek C."/>
            <person name="Logacheva M.D."/>
            <person name="Field M."/>
            <person name="Filatov D."/>
            <person name="Flegontova O."/>
            <person name="Gerasimov E."/>
            <person name="Jackson A.P."/>
            <person name="Kelly S."/>
            <person name="Opperdoes F."/>
            <person name="O'Reilly A."/>
            <person name="Votypka J."/>
            <person name="Yurchenko V."/>
            <person name="Lukes J."/>
        </authorList>
    </citation>
    <scope>NUCLEOTIDE SEQUENCE [LARGE SCALE GENOMIC DNA]</scope>
    <source>
        <strain evidence="3">H10</strain>
    </source>
</reference>
<sequence length="360" mass="40869">MTDMGELAARLQSHSWRGRTWMWDIRDAIGHMSIAQVAMVGTHNTATYEITRKSKIGRDGPKALRNNGALVSFVCFFGGFFFPSWAKCQRMTVEEQLNFGVRYFDLRIAPDSALSTTLYTTHGLLSTKLEEVLMAVKTFVTEPATSHEFVLLDFQHIFLSPSDPGYATLFRSLVRITEICVHRPPNGERFPSLSELWKGQQRVFIFMNRNVDLSRLPFVCWRDSFLTSQWLNKHNKKDLLQALDQHAMQSPKTNAERVFLTQAIITPDRNTVLSGIFSLGVRPSSLRGLAKSANSDFMQWFWRRNTIKASPAGVHQNVLLLDYPELEMIEVKWDGGTLRGTVVDMCVCINLQRGLTSGDA</sequence>
<dbReference type="InterPro" id="IPR017946">
    <property type="entry name" value="PLC-like_Pdiesterase_TIM-brl"/>
</dbReference>
<dbReference type="Gene3D" id="3.20.20.190">
    <property type="entry name" value="Phosphatidylinositol (PI) phosphodiesterase"/>
    <property type="match status" value="1"/>
</dbReference>
<dbReference type="Proteomes" id="UP000037923">
    <property type="component" value="Unassembled WGS sequence"/>
</dbReference>
<accession>A0A0M9G878</accession>
<keyword evidence="1" id="KW-0812">Transmembrane</keyword>
<dbReference type="VEuPathDB" id="TriTrypDB:LpyrH10_03_5660"/>
<evidence type="ECO:0000259" key="2">
    <source>
        <dbReference type="SMART" id="SM00148"/>
    </source>
</evidence>
<dbReference type="GO" id="GO:0008081">
    <property type="term" value="F:phosphoric diester hydrolase activity"/>
    <property type="evidence" value="ECO:0007669"/>
    <property type="project" value="InterPro"/>
</dbReference>
<dbReference type="PANTHER" id="PTHR13593">
    <property type="match status" value="1"/>
</dbReference>
<dbReference type="CDD" id="cd08587">
    <property type="entry name" value="PI-PLCXDc_like"/>
    <property type="match status" value="1"/>
</dbReference>
<dbReference type="OrthoDB" id="1046782at2759"/>